<evidence type="ECO:0000313" key="2">
    <source>
        <dbReference type="Proteomes" id="UP001165368"/>
    </source>
</evidence>
<sequence>MALDDNIPRLGCGRSIDEVWTTIDQPPNAHEQDCDQCRTARASLAQLSEATRTMRGHDEEDPGLQPRSAVKDAIMSLARAEVRRGNRIPIHQVEQGVIEVSEQAISTVIWFGADALPGVRARRCRVHPDYPDIADNPGPPARTAGLTVDLRIAVATGTYIPEAAHRLRQRITGMITAHVGLNAGTINIVVEDLYDV</sequence>
<comment type="caution">
    <text evidence="1">The sequence shown here is derived from an EMBL/GenBank/DDBJ whole genome shotgun (WGS) entry which is preliminary data.</text>
</comment>
<dbReference type="RefSeq" id="WP_237826174.1">
    <property type="nucleotide sequence ID" value="NZ_JAKLTQ010000024.1"/>
</dbReference>
<reference evidence="1" key="1">
    <citation type="submission" date="2022-01" db="EMBL/GenBank/DDBJ databases">
        <authorList>
            <person name="Jo J.-H."/>
            <person name="Im W.-T."/>
        </authorList>
    </citation>
    <scope>NUCLEOTIDE SEQUENCE</scope>
    <source>
        <strain evidence="1">I2-34</strain>
    </source>
</reference>
<dbReference type="EMBL" id="JAKLTQ010000024">
    <property type="protein sequence ID" value="MCG2624372.1"/>
    <property type="molecule type" value="Genomic_DNA"/>
</dbReference>
<organism evidence="1 2">
    <name type="scientific">Arthrobacter hankyongi</name>
    <dbReference type="NCBI Taxonomy" id="2904801"/>
    <lineage>
        <taxon>Bacteria</taxon>
        <taxon>Bacillati</taxon>
        <taxon>Actinomycetota</taxon>
        <taxon>Actinomycetes</taxon>
        <taxon>Micrococcales</taxon>
        <taxon>Micrococcaceae</taxon>
        <taxon>Arthrobacter</taxon>
    </lineage>
</organism>
<protein>
    <submittedName>
        <fullName evidence="1">Asp23/Gls24 family envelope stress response protein</fullName>
    </submittedName>
</protein>
<keyword evidence="2" id="KW-1185">Reference proteome</keyword>
<evidence type="ECO:0000313" key="1">
    <source>
        <dbReference type="EMBL" id="MCG2624372.1"/>
    </source>
</evidence>
<gene>
    <name evidence="1" type="ORF">LVY72_20990</name>
</gene>
<dbReference type="Proteomes" id="UP001165368">
    <property type="component" value="Unassembled WGS sequence"/>
</dbReference>
<accession>A0ABS9LCG5</accession>
<proteinExistence type="predicted"/>
<name>A0ABS9LCG5_9MICC</name>